<dbReference type="InterPro" id="IPR011883">
    <property type="entry name" value="PaaD-like"/>
</dbReference>
<dbReference type="Gene3D" id="3.30.300.130">
    <property type="entry name" value="Fe-S cluster assembly (FSCA)"/>
    <property type="match status" value="1"/>
</dbReference>
<dbReference type="OrthoDB" id="3684942at2"/>
<dbReference type="RefSeq" id="WP_076454626.1">
    <property type="nucleotide sequence ID" value="NZ_FTNE01000017.1"/>
</dbReference>
<reference evidence="3 4" key="1">
    <citation type="submission" date="2017-01" db="EMBL/GenBank/DDBJ databases">
        <authorList>
            <person name="Varghese N."/>
            <person name="Submissions S."/>
        </authorList>
    </citation>
    <scope>NUCLEOTIDE SEQUENCE [LARGE SCALE GENOMIC DNA]</scope>
    <source>
        <strain evidence="3 4">ATCC 35905</strain>
    </source>
</reference>
<gene>
    <name evidence="3" type="ORF">SAMN05421828_11736</name>
</gene>
<dbReference type="Proteomes" id="UP000186308">
    <property type="component" value="Unassembled WGS sequence"/>
</dbReference>
<dbReference type="InterPro" id="IPR034904">
    <property type="entry name" value="FSCA_dom_sf"/>
</dbReference>
<dbReference type="InterPro" id="IPR002744">
    <property type="entry name" value="MIP18-like"/>
</dbReference>
<keyword evidence="4" id="KW-1185">Reference proteome</keyword>
<organism evidence="3 4">
    <name type="scientific">Acidiphilium rubrum</name>
    <dbReference type="NCBI Taxonomy" id="526"/>
    <lineage>
        <taxon>Bacteria</taxon>
        <taxon>Pseudomonadati</taxon>
        <taxon>Pseudomonadota</taxon>
        <taxon>Alphaproteobacteria</taxon>
        <taxon>Acetobacterales</taxon>
        <taxon>Acidocellaceae</taxon>
        <taxon>Acidiphilium</taxon>
    </lineage>
</organism>
<dbReference type="PANTHER" id="PTHR42831">
    <property type="entry name" value="FE-S PROTEIN MATURATION AUXILIARY FACTOR YITW"/>
    <property type="match status" value="1"/>
</dbReference>
<sequence>MSADIQQDDNDPIVLRARAVLEAVSDPELPMLSIVDLGILRDILPYRGGVEVLMLPTYPGCPALDMIALEINGALTSAGIFPVKVTMVTSPDWSTDMMSPDALRKLSASGIAPPERNKPVVCPKCLSPAVEEVNPFGSTACRAIWRCTACETGFDRFKCH</sequence>
<dbReference type="PANTHER" id="PTHR42831:SF3">
    <property type="entry name" value="1,2-PHENYLACETYL-COA EPOXIDASE, SUBUNIT D-RELATED"/>
    <property type="match status" value="1"/>
</dbReference>
<evidence type="ECO:0000313" key="4">
    <source>
        <dbReference type="Proteomes" id="UP000186308"/>
    </source>
</evidence>
<dbReference type="SUPFAM" id="SSF117916">
    <property type="entry name" value="Fe-S cluster assembly (FSCA) domain-like"/>
    <property type="match status" value="1"/>
</dbReference>
<protein>
    <submittedName>
        <fullName evidence="3">Ring-1,2-phenylacetyl-CoA epoxidase subunit PaaD</fullName>
    </submittedName>
</protein>
<dbReference type="InterPro" id="IPR052339">
    <property type="entry name" value="Fe-S_Maturation_MIP18"/>
</dbReference>
<dbReference type="AlphaFoldDB" id="A0A8G2CM44"/>
<comment type="caution">
    <text evidence="3">The sequence shown here is derived from an EMBL/GenBank/DDBJ whole genome shotgun (WGS) entry which is preliminary data.</text>
</comment>
<dbReference type="Pfam" id="PF01883">
    <property type="entry name" value="FeS_assembly_P"/>
    <property type="match status" value="1"/>
</dbReference>
<dbReference type="EMBL" id="FTNE01000017">
    <property type="protein sequence ID" value="SIR15908.1"/>
    <property type="molecule type" value="Genomic_DNA"/>
</dbReference>
<evidence type="ECO:0000259" key="2">
    <source>
        <dbReference type="Pfam" id="PF23451"/>
    </source>
</evidence>
<dbReference type="NCBIfam" id="TIGR02159">
    <property type="entry name" value="PA_CoA_Oxy4"/>
    <property type="match status" value="1"/>
</dbReference>
<dbReference type="Pfam" id="PF23451">
    <property type="entry name" value="Zn_ribbon_PaaD"/>
    <property type="match status" value="1"/>
</dbReference>
<feature type="domain" description="MIP18 family-like" evidence="1">
    <location>
        <begin position="18"/>
        <end position="76"/>
    </location>
</feature>
<proteinExistence type="predicted"/>
<feature type="domain" description="PaaD zinc beta ribbon" evidence="2">
    <location>
        <begin position="115"/>
        <end position="158"/>
    </location>
</feature>
<accession>A0A8G2CM44</accession>
<dbReference type="InterPro" id="IPR056572">
    <property type="entry name" value="Zn_ribbon_PaaD"/>
</dbReference>
<name>A0A8G2CM44_ACIRU</name>
<evidence type="ECO:0000259" key="1">
    <source>
        <dbReference type="Pfam" id="PF01883"/>
    </source>
</evidence>
<evidence type="ECO:0000313" key="3">
    <source>
        <dbReference type="EMBL" id="SIR15908.1"/>
    </source>
</evidence>